<accession>A0A0C9YH89</accession>
<dbReference type="EMBL" id="KN834007">
    <property type="protein sequence ID" value="KIK13254.1"/>
    <property type="molecule type" value="Genomic_DNA"/>
</dbReference>
<dbReference type="AlphaFoldDB" id="A0A0C9YH89"/>
<name>A0A0C9YH89_9AGAM</name>
<protein>
    <submittedName>
        <fullName evidence="1">Uncharacterized protein</fullName>
    </submittedName>
</protein>
<reference evidence="1 2" key="1">
    <citation type="submission" date="2014-04" db="EMBL/GenBank/DDBJ databases">
        <authorList>
            <consortium name="DOE Joint Genome Institute"/>
            <person name="Kuo A."/>
            <person name="Kohler A."/>
            <person name="Costa M.D."/>
            <person name="Nagy L.G."/>
            <person name="Floudas D."/>
            <person name="Copeland A."/>
            <person name="Barry K.W."/>
            <person name="Cichocki N."/>
            <person name="Veneault-Fourrey C."/>
            <person name="LaButti K."/>
            <person name="Lindquist E.A."/>
            <person name="Lipzen A."/>
            <person name="Lundell T."/>
            <person name="Morin E."/>
            <person name="Murat C."/>
            <person name="Sun H."/>
            <person name="Tunlid A."/>
            <person name="Henrissat B."/>
            <person name="Grigoriev I.V."/>
            <person name="Hibbett D.S."/>
            <person name="Martin F."/>
            <person name="Nordberg H.P."/>
            <person name="Cantor M.N."/>
            <person name="Hua S.X."/>
        </authorList>
    </citation>
    <scope>NUCLEOTIDE SEQUENCE [LARGE SCALE GENOMIC DNA]</scope>
    <source>
        <strain evidence="1 2">441</strain>
    </source>
</reference>
<evidence type="ECO:0000313" key="2">
    <source>
        <dbReference type="Proteomes" id="UP000054018"/>
    </source>
</evidence>
<sequence length="65" mass="7238">MIASNASTSPASHQSCRVRCIINTGFVYSLAKSRVHGTRRMQLPGLDDTCYSDWDTLQTTADWSE</sequence>
<reference evidence="2" key="2">
    <citation type="submission" date="2015-01" db="EMBL/GenBank/DDBJ databases">
        <title>Evolutionary Origins and Diversification of the Mycorrhizal Mutualists.</title>
        <authorList>
            <consortium name="DOE Joint Genome Institute"/>
            <consortium name="Mycorrhizal Genomics Consortium"/>
            <person name="Kohler A."/>
            <person name="Kuo A."/>
            <person name="Nagy L.G."/>
            <person name="Floudas D."/>
            <person name="Copeland A."/>
            <person name="Barry K.W."/>
            <person name="Cichocki N."/>
            <person name="Veneault-Fourrey C."/>
            <person name="LaButti K."/>
            <person name="Lindquist E.A."/>
            <person name="Lipzen A."/>
            <person name="Lundell T."/>
            <person name="Morin E."/>
            <person name="Murat C."/>
            <person name="Riley R."/>
            <person name="Ohm R."/>
            <person name="Sun H."/>
            <person name="Tunlid A."/>
            <person name="Henrissat B."/>
            <person name="Grigoriev I.V."/>
            <person name="Hibbett D.S."/>
            <person name="Martin F."/>
        </authorList>
    </citation>
    <scope>NUCLEOTIDE SEQUENCE [LARGE SCALE GENOMIC DNA]</scope>
    <source>
        <strain evidence="2">441</strain>
    </source>
</reference>
<dbReference type="HOGENOM" id="CLU_2850585_0_0_1"/>
<dbReference type="Proteomes" id="UP000054018">
    <property type="component" value="Unassembled WGS sequence"/>
</dbReference>
<proteinExistence type="predicted"/>
<organism evidence="1 2">
    <name type="scientific">Pisolithus microcarpus 441</name>
    <dbReference type="NCBI Taxonomy" id="765257"/>
    <lineage>
        <taxon>Eukaryota</taxon>
        <taxon>Fungi</taxon>
        <taxon>Dikarya</taxon>
        <taxon>Basidiomycota</taxon>
        <taxon>Agaricomycotina</taxon>
        <taxon>Agaricomycetes</taxon>
        <taxon>Agaricomycetidae</taxon>
        <taxon>Boletales</taxon>
        <taxon>Sclerodermatineae</taxon>
        <taxon>Pisolithaceae</taxon>
        <taxon>Pisolithus</taxon>
    </lineage>
</organism>
<evidence type="ECO:0000313" key="1">
    <source>
        <dbReference type="EMBL" id="KIK13254.1"/>
    </source>
</evidence>
<keyword evidence="2" id="KW-1185">Reference proteome</keyword>
<gene>
    <name evidence="1" type="ORF">PISMIDRAFT_411422</name>
</gene>